<feature type="transmembrane region" description="Helical" evidence="1">
    <location>
        <begin position="13"/>
        <end position="38"/>
    </location>
</feature>
<organism evidence="2 3">
    <name type="scientific">Romanomermis culicivorax</name>
    <name type="common">Nematode worm</name>
    <dbReference type="NCBI Taxonomy" id="13658"/>
    <lineage>
        <taxon>Eukaryota</taxon>
        <taxon>Metazoa</taxon>
        <taxon>Ecdysozoa</taxon>
        <taxon>Nematoda</taxon>
        <taxon>Enoplea</taxon>
        <taxon>Dorylaimia</taxon>
        <taxon>Mermithida</taxon>
        <taxon>Mermithoidea</taxon>
        <taxon>Mermithidae</taxon>
        <taxon>Romanomermis</taxon>
    </lineage>
</organism>
<dbReference type="Proteomes" id="UP000887565">
    <property type="component" value="Unplaced"/>
</dbReference>
<evidence type="ECO:0000313" key="2">
    <source>
        <dbReference type="Proteomes" id="UP000887565"/>
    </source>
</evidence>
<reference evidence="3" key="1">
    <citation type="submission" date="2022-11" db="UniProtKB">
        <authorList>
            <consortium name="WormBaseParasite"/>
        </authorList>
    </citation>
    <scope>IDENTIFICATION</scope>
</reference>
<keyword evidence="1" id="KW-0472">Membrane</keyword>
<dbReference type="WBParaSite" id="nRc.2.0.1.t38878-RA">
    <property type="protein sequence ID" value="nRc.2.0.1.t38878-RA"/>
    <property type="gene ID" value="nRc.2.0.1.g38878"/>
</dbReference>
<accession>A0A915KLH4</accession>
<dbReference type="AlphaFoldDB" id="A0A915KLH4"/>
<evidence type="ECO:0000256" key="1">
    <source>
        <dbReference type="SAM" id="Phobius"/>
    </source>
</evidence>
<protein>
    <submittedName>
        <fullName evidence="3">Uncharacterized protein</fullName>
    </submittedName>
</protein>
<evidence type="ECO:0000313" key="3">
    <source>
        <dbReference type="WBParaSite" id="nRc.2.0.1.t38878-RA"/>
    </source>
</evidence>
<keyword evidence="1" id="KW-0812">Transmembrane</keyword>
<keyword evidence="2" id="KW-1185">Reference proteome</keyword>
<proteinExistence type="predicted"/>
<name>A0A915KLH4_ROMCU</name>
<sequence length="64" mass="6809">MVGVKVLHATPKLMLGALQCIFSLLLFVLILSAILFGVEEASPSLHNIVGPSEGLDALSDSREF</sequence>
<keyword evidence="1" id="KW-1133">Transmembrane helix</keyword>